<keyword evidence="4" id="KW-0378">Hydrolase</keyword>
<dbReference type="InterPro" id="IPR029058">
    <property type="entry name" value="AB_hydrolase_fold"/>
</dbReference>
<feature type="active site" description="Charge relay system" evidence="2">
    <location>
        <position position="136"/>
    </location>
</feature>
<dbReference type="Proteomes" id="UP000886005">
    <property type="component" value="Unassembled WGS sequence"/>
</dbReference>
<gene>
    <name evidence="4" type="ORF">ENJ10_06690</name>
</gene>
<feature type="domain" description="AB hydrolase-1" evidence="3">
    <location>
        <begin position="57"/>
        <end position="295"/>
    </location>
</feature>
<dbReference type="GO" id="GO:0034338">
    <property type="term" value="F:short-chain carboxylesterase activity"/>
    <property type="evidence" value="ECO:0007669"/>
    <property type="project" value="TreeGrafter"/>
</dbReference>
<organism evidence="4">
    <name type="scientific">Caldithrix abyssi</name>
    <dbReference type="NCBI Taxonomy" id="187145"/>
    <lineage>
        <taxon>Bacteria</taxon>
        <taxon>Pseudomonadati</taxon>
        <taxon>Calditrichota</taxon>
        <taxon>Calditrichia</taxon>
        <taxon>Calditrichales</taxon>
        <taxon>Calditrichaceae</taxon>
        <taxon>Caldithrix</taxon>
    </lineage>
</organism>
<reference evidence="4" key="1">
    <citation type="journal article" date="2020" name="mSystems">
        <title>Genome- and Community-Level Interaction Insights into Carbon Utilization and Element Cycling Functions of Hydrothermarchaeota in Hydrothermal Sediment.</title>
        <authorList>
            <person name="Zhou Z."/>
            <person name="Liu Y."/>
            <person name="Xu W."/>
            <person name="Pan J."/>
            <person name="Luo Z.H."/>
            <person name="Li M."/>
        </authorList>
    </citation>
    <scope>NUCLEOTIDE SEQUENCE [LARGE SCALE GENOMIC DNA]</scope>
    <source>
        <strain evidence="4">HyVt-456</strain>
    </source>
</reference>
<dbReference type="PIRSF" id="PIRSF005211">
    <property type="entry name" value="Ab_hydro_YheT"/>
    <property type="match status" value="1"/>
</dbReference>
<dbReference type="GO" id="GO:0047372">
    <property type="term" value="F:monoacylglycerol lipase activity"/>
    <property type="evidence" value="ECO:0007669"/>
    <property type="project" value="TreeGrafter"/>
</dbReference>
<evidence type="ECO:0000259" key="3">
    <source>
        <dbReference type="Pfam" id="PF00561"/>
    </source>
</evidence>
<dbReference type="Pfam" id="PF00561">
    <property type="entry name" value="Abhydrolase_1"/>
    <property type="match status" value="1"/>
</dbReference>
<feature type="active site" description="Charge relay system" evidence="2">
    <location>
        <position position="263"/>
    </location>
</feature>
<dbReference type="AlphaFoldDB" id="A0A7V1LMT0"/>
<accession>A0A7V1LMT0</accession>
<evidence type="ECO:0000256" key="1">
    <source>
        <dbReference type="ARBA" id="ARBA00010884"/>
    </source>
</evidence>
<dbReference type="PANTHER" id="PTHR10794:SF94">
    <property type="entry name" value="ESTERASE YHET-RELATED"/>
    <property type="match status" value="1"/>
</dbReference>
<dbReference type="Gene3D" id="3.40.50.1820">
    <property type="entry name" value="alpha/beta hydrolase"/>
    <property type="match status" value="1"/>
</dbReference>
<comment type="caution">
    <text evidence="4">The sequence shown here is derived from an EMBL/GenBank/DDBJ whole genome shotgun (WGS) entry which is preliminary data.</text>
</comment>
<dbReference type="SUPFAM" id="SSF53474">
    <property type="entry name" value="alpha/beta-Hydrolases"/>
    <property type="match status" value="1"/>
</dbReference>
<comment type="similarity">
    <text evidence="1">Belongs to the AB hydrolase superfamily. AB hydrolase 4 family.</text>
</comment>
<dbReference type="InterPro" id="IPR012020">
    <property type="entry name" value="ABHD4"/>
</dbReference>
<dbReference type="EMBL" id="DRLD01000183">
    <property type="protein sequence ID" value="HED10357.1"/>
    <property type="molecule type" value="Genomic_DNA"/>
</dbReference>
<evidence type="ECO:0000313" key="4">
    <source>
        <dbReference type="EMBL" id="HED10357.1"/>
    </source>
</evidence>
<proteinExistence type="inferred from homology"/>
<protein>
    <submittedName>
        <fullName evidence="4">Alpha/beta fold hydrolase</fullName>
    </submittedName>
</protein>
<evidence type="ECO:0000256" key="2">
    <source>
        <dbReference type="PIRSR" id="PIRSR005211-1"/>
    </source>
</evidence>
<dbReference type="InterPro" id="IPR000073">
    <property type="entry name" value="AB_hydrolase_1"/>
</dbReference>
<name>A0A7V1LMT0_CALAY</name>
<dbReference type="InterPro" id="IPR050960">
    <property type="entry name" value="AB_hydrolase_4_sf"/>
</dbReference>
<sequence>MTAEYRPPALLSGGHLLTIYPSLFRKIEDVAYWRQRIDTPDDDFLDLDWATVQSDRLVIISHGLEGNSGRPYVRGMVRAVNRAGADALAWNFRSCGGEMNRQLRFYHSGAWDDLETVILHAVSLKRYKRIDLVGFSMGGNQILLYLALRKSKIPPELLSAVVFSVPVDLAASARQLARPVNKIYMRRFMRHLRGKIRQKAERFPGRLDIEKLNRIRTFLDFDDRYTAPIHGFKDARDYWSRCSSRSQIPKIEHPTCLVNALDDPFLTPSCYPHDQAEKNPNFVLLTPRHGGHVGFVAFNREKLYWSERLAIKLLNLA</sequence>
<dbReference type="PANTHER" id="PTHR10794">
    <property type="entry name" value="ABHYDROLASE DOMAIN-CONTAINING PROTEIN"/>
    <property type="match status" value="1"/>
</dbReference>
<feature type="active site" description="Charge relay system" evidence="2">
    <location>
        <position position="292"/>
    </location>
</feature>